<organism evidence="1 2">
    <name type="scientific">Streptantibioticus silvisoli</name>
    <dbReference type="NCBI Taxonomy" id="2705255"/>
    <lineage>
        <taxon>Bacteria</taxon>
        <taxon>Bacillati</taxon>
        <taxon>Actinomycetota</taxon>
        <taxon>Actinomycetes</taxon>
        <taxon>Kitasatosporales</taxon>
        <taxon>Streptomycetaceae</taxon>
        <taxon>Streptantibioticus</taxon>
    </lineage>
</organism>
<proteinExistence type="predicted"/>
<reference evidence="1 2" key="1">
    <citation type="submission" date="2023-05" db="EMBL/GenBank/DDBJ databases">
        <title>Streptantibioticus silvisoli sp. nov., acidotolerant actinomycetes 1 from pine litter.</title>
        <authorList>
            <person name="Swiecimska M."/>
            <person name="Golinska P."/>
            <person name="Sangal V."/>
            <person name="Wachnowicz B."/>
            <person name="Goodfellow M."/>
        </authorList>
    </citation>
    <scope>NUCLEOTIDE SEQUENCE [LARGE SCALE GENOMIC DNA]</scope>
    <source>
        <strain evidence="1 2">SL54</strain>
    </source>
</reference>
<comment type="caution">
    <text evidence="1">The sequence shown here is derived from an EMBL/GenBank/DDBJ whole genome shotgun (WGS) entry which is preliminary data.</text>
</comment>
<name>A0ABT6W662_9ACTN</name>
<dbReference type="EMBL" id="JAAGKO020000040">
    <property type="protein sequence ID" value="MDI5965779.1"/>
    <property type="molecule type" value="Genomic_DNA"/>
</dbReference>
<dbReference type="Proteomes" id="UP001156398">
    <property type="component" value="Unassembled WGS sequence"/>
</dbReference>
<sequence length="79" mass="8902">MTEPASLTAAKRELDYVRSFEVLTDEDRDLLYDTTRSYLVALIRSQRAADNPDSIETTTYNQAIDDAIRDLSNAEVDTA</sequence>
<accession>A0ABT6W662</accession>
<evidence type="ECO:0000313" key="2">
    <source>
        <dbReference type="Proteomes" id="UP001156398"/>
    </source>
</evidence>
<dbReference type="RefSeq" id="WP_271322061.1">
    <property type="nucleotide sequence ID" value="NZ_JAAGKO020000040.1"/>
</dbReference>
<keyword evidence="2" id="KW-1185">Reference proteome</keyword>
<protein>
    <submittedName>
        <fullName evidence="1">Uncharacterized protein</fullName>
    </submittedName>
</protein>
<evidence type="ECO:0000313" key="1">
    <source>
        <dbReference type="EMBL" id="MDI5965779.1"/>
    </source>
</evidence>
<gene>
    <name evidence="1" type="ORF">POF43_024135</name>
</gene>